<keyword evidence="5" id="KW-1185">Reference proteome</keyword>
<dbReference type="EMBL" id="JAYKXP010000069">
    <property type="protein sequence ID" value="KAK7031241.1"/>
    <property type="molecule type" value="Genomic_DNA"/>
</dbReference>
<feature type="region of interest" description="Disordered" evidence="1">
    <location>
        <begin position="1"/>
        <end position="26"/>
    </location>
</feature>
<dbReference type="Pfam" id="PF18803">
    <property type="entry name" value="CxC2"/>
    <property type="match status" value="1"/>
</dbReference>
<dbReference type="Proteomes" id="UP001383192">
    <property type="component" value="Unassembled WGS sequence"/>
</dbReference>
<keyword evidence="2" id="KW-0472">Membrane</keyword>
<dbReference type="InterPro" id="IPR040521">
    <property type="entry name" value="KDZ"/>
</dbReference>
<name>A0AAW0BYE3_9AGAR</name>
<evidence type="ECO:0000256" key="1">
    <source>
        <dbReference type="SAM" id="MobiDB-lite"/>
    </source>
</evidence>
<keyword evidence="2" id="KW-1133">Transmembrane helix</keyword>
<dbReference type="InterPro" id="IPR041457">
    <property type="entry name" value="CxC2_KDZ-assoc"/>
</dbReference>
<evidence type="ECO:0000259" key="3">
    <source>
        <dbReference type="Pfam" id="PF18803"/>
    </source>
</evidence>
<evidence type="ECO:0000313" key="4">
    <source>
        <dbReference type="EMBL" id="KAK7031241.1"/>
    </source>
</evidence>
<dbReference type="Pfam" id="PF18758">
    <property type="entry name" value="KDZ"/>
    <property type="match status" value="1"/>
</dbReference>
<evidence type="ECO:0000313" key="5">
    <source>
        <dbReference type="Proteomes" id="UP001383192"/>
    </source>
</evidence>
<dbReference type="AlphaFoldDB" id="A0AAW0BYE3"/>
<feature type="transmembrane region" description="Helical" evidence="2">
    <location>
        <begin position="453"/>
        <end position="474"/>
    </location>
</feature>
<feature type="compositionally biased region" description="Basic and acidic residues" evidence="1">
    <location>
        <begin position="1"/>
        <end position="10"/>
    </location>
</feature>
<protein>
    <recommendedName>
        <fullName evidence="3">CxC2-like cysteine cluster KDZ transposase-associated domain-containing protein</fullName>
    </recommendedName>
</protein>
<accession>A0AAW0BYE3</accession>
<comment type="caution">
    <text evidence="4">The sequence shown here is derived from an EMBL/GenBank/DDBJ whole genome shotgun (WGS) entry which is preliminary data.</text>
</comment>
<reference evidence="4 5" key="1">
    <citation type="submission" date="2024-01" db="EMBL/GenBank/DDBJ databases">
        <title>A draft genome for a cacao thread blight-causing isolate of Paramarasmius palmivorus.</title>
        <authorList>
            <person name="Baruah I.K."/>
            <person name="Bukari Y."/>
            <person name="Amoako-Attah I."/>
            <person name="Meinhardt L.W."/>
            <person name="Bailey B.A."/>
            <person name="Cohen S.P."/>
        </authorList>
    </citation>
    <scope>NUCLEOTIDE SEQUENCE [LARGE SCALE GENOMIC DNA]</scope>
    <source>
        <strain evidence="4 5">GH-12</strain>
    </source>
</reference>
<organism evidence="4 5">
    <name type="scientific">Paramarasmius palmivorus</name>
    <dbReference type="NCBI Taxonomy" id="297713"/>
    <lineage>
        <taxon>Eukaryota</taxon>
        <taxon>Fungi</taxon>
        <taxon>Dikarya</taxon>
        <taxon>Basidiomycota</taxon>
        <taxon>Agaricomycotina</taxon>
        <taxon>Agaricomycetes</taxon>
        <taxon>Agaricomycetidae</taxon>
        <taxon>Agaricales</taxon>
        <taxon>Marasmiineae</taxon>
        <taxon>Marasmiaceae</taxon>
        <taxon>Paramarasmius</taxon>
    </lineage>
</organism>
<evidence type="ECO:0000256" key="2">
    <source>
        <dbReference type="SAM" id="Phobius"/>
    </source>
</evidence>
<dbReference type="PANTHER" id="PTHR33096">
    <property type="entry name" value="CXC2 DOMAIN-CONTAINING PROTEIN"/>
    <property type="match status" value="1"/>
</dbReference>
<sequence length="1084" mass="122821">MPRKKLDQKLQARVQHSSRKTGSGSYISVTSTGTRIQVKKGQAHAVKLKASMPGAWPDDSLHTGESDIGGSLPAAQEEEAIAEELGNIKVKVKAKRYLDSDAPLLTWKEIHRDSYLDSVLTCEGRGRGFDGRCSYCLEPGAAVRCLDCFGLQMEWNGYHFQQTTLRHLGLRVLLGRHPPGEKCINPIQAREQGFCVLSWNGFHVVDLYFCGCEDALERHLQLLEIGWWPASYKLPQTAATFEALRNFHILNLQGQLPPTDFYRSLEQITDGSGLVELPDRLQQFREMLREWRHIKTGKRFGRGHDPSGLSGTQKGGAMVLCRACPHPGINLPNGWEKTCSKMRWIYNLLLATDANFKQKARARANDSRDPPLGPGWGCTLDHEPYLKVMASHASQEEISHCVGFNAIWNANKKKTKGLRATGVGSVTCSRHETFRANGMGDLQVGERYCNMDYILLSSIIGCLAMLIIISYDIACQWGKHFLTRMAAMPVYLHRPSWQQFTFKVPKFHLPAHVEKCFATFAYNFTPGVGLTDGEAPERLWSWLNDTARSLSMMSAGGRWDTMDDCCNYWNWRKMINLCDSLTRRLVRVLPEAIAHTLAFEAFTEALRAQNPTQLAAWEADVVAWEEGQSRSCPYEVPTSTMSFTKFKLKLAEEDHQQEVKGLGSSNGLTANWMVLEALEIEKDQRLITATLGRKALSEYQETTIAKSRTSVLRRIRKLRDAQAAHMPKALSYISTHANLDCNAEDLDLFLPSSFDEPQRSELCPPEVIQLESRTRAVQAFDILIQLQGQLRSRGAVYQYTPRAAPSQGMYRKMNYFKDQVEARVKALELAYNRARDSMLRLRGPGSWEETFRVLKPEEIRGFGERALQAAEIEELQQSYERAGVSQEAINEVLHGQNVPTAPHHRVLNRGESRLQMISWIWYVVWPSEEGDAVPPSHSHDEDSTQEIEASLRVEWCKARARAHRAREEVILVQEEMRRAIEFCRYQARWWMSQSSGRNDTSSELLEGLKAYSYQQAQMELQRAHLWEGKWSAIRERASAVVRWIDNRKSLTPQDIRSLGSLEVELNGDADADGGQAEKLAGVEE</sequence>
<feature type="domain" description="CxC2-like cysteine cluster KDZ transposase-associated" evidence="3">
    <location>
        <begin position="165"/>
        <end position="272"/>
    </location>
</feature>
<keyword evidence="2" id="KW-0812">Transmembrane</keyword>
<dbReference type="PANTHER" id="PTHR33096:SF1">
    <property type="entry name" value="CXC1-LIKE CYSTEINE CLUSTER ASSOCIATED WITH KDZ TRANSPOSASES DOMAIN-CONTAINING PROTEIN"/>
    <property type="match status" value="1"/>
</dbReference>
<proteinExistence type="predicted"/>
<gene>
    <name evidence="4" type="ORF">VNI00_013492</name>
</gene>